<gene>
    <name evidence="6" type="ORF">MYCGRDRAFT_109625</name>
</gene>
<feature type="domain" description="Carboxylesterase type B" evidence="5">
    <location>
        <begin position="59"/>
        <end position="394"/>
    </location>
</feature>
<dbReference type="GO" id="GO:0052689">
    <property type="term" value="F:carboxylic ester hydrolase activity"/>
    <property type="evidence" value="ECO:0007669"/>
    <property type="project" value="TreeGrafter"/>
</dbReference>
<evidence type="ECO:0000259" key="5">
    <source>
        <dbReference type="Pfam" id="PF00135"/>
    </source>
</evidence>
<dbReference type="HOGENOM" id="CLU_006586_15_1_1"/>
<dbReference type="eggNOG" id="KOG4389">
    <property type="taxonomic scope" value="Eukaryota"/>
</dbReference>
<dbReference type="EMBL" id="CM001200">
    <property type="protein sequence ID" value="EGP87283.1"/>
    <property type="molecule type" value="Genomic_DNA"/>
</dbReference>
<dbReference type="Pfam" id="PF00135">
    <property type="entry name" value="COesterase"/>
    <property type="match status" value="2"/>
</dbReference>
<dbReference type="InterPro" id="IPR029058">
    <property type="entry name" value="AB_hydrolase_fold"/>
</dbReference>
<dbReference type="OrthoDB" id="408631at2759"/>
<evidence type="ECO:0000313" key="7">
    <source>
        <dbReference type="Proteomes" id="UP000008062"/>
    </source>
</evidence>
<dbReference type="InterPro" id="IPR019826">
    <property type="entry name" value="Carboxylesterase_B_AS"/>
</dbReference>
<keyword evidence="4" id="KW-0732">Signal</keyword>
<evidence type="ECO:0000256" key="1">
    <source>
        <dbReference type="ARBA" id="ARBA00005964"/>
    </source>
</evidence>
<evidence type="ECO:0000313" key="6">
    <source>
        <dbReference type="EMBL" id="EGP87283.1"/>
    </source>
</evidence>
<dbReference type="PROSITE" id="PS00941">
    <property type="entry name" value="CARBOXYLESTERASE_B_2"/>
    <property type="match status" value="1"/>
</dbReference>
<dbReference type="AlphaFoldDB" id="F9XBU5"/>
<dbReference type="PANTHER" id="PTHR43918:SF4">
    <property type="entry name" value="CARBOXYLIC ESTER HYDROLASE"/>
    <property type="match status" value="1"/>
</dbReference>
<dbReference type="GeneID" id="13396827"/>
<dbReference type="EC" id="3.1.1.-" evidence="3"/>
<organism evidence="6 7">
    <name type="scientific">Zymoseptoria tritici (strain CBS 115943 / IPO323)</name>
    <name type="common">Speckled leaf blotch fungus</name>
    <name type="synonym">Septoria tritici</name>
    <dbReference type="NCBI Taxonomy" id="336722"/>
    <lineage>
        <taxon>Eukaryota</taxon>
        <taxon>Fungi</taxon>
        <taxon>Dikarya</taxon>
        <taxon>Ascomycota</taxon>
        <taxon>Pezizomycotina</taxon>
        <taxon>Dothideomycetes</taxon>
        <taxon>Dothideomycetidae</taxon>
        <taxon>Mycosphaerellales</taxon>
        <taxon>Mycosphaerellaceae</taxon>
        <taxon>Zymoseptoria</taxon>
    </lineage>
</organism>
<evidence type="ECO:0000256" key="3">
    <source>
        <dbReference type="RuleBase" id="RU361235"/>
    </source>
</evidence>
<sequence length="529" mass="57783">MPSQGWIRQSSPCFSLRAAMQLSLRTLALLAVPAHFSVASPVHGSHEGRIVRNDAFAVQGASWPNNIDVDFFGNIPYAEPPIGDRRFRPPVTKAPVPDTVINGSWFGPSCVQYSNGATTVYSQYLTGFLLSPGQTQDEDCLTLNVWAPKGTREGDNKAVMIWIHGGGHTSGGSASPYKYGDRLAADQDVIVVSMNYRLNIFGYPGAAALDGRNLNPGLMDQRKAVEWTYNNINAFGGDPKHMTLFGQSAGGTSVDYYNYAYWQDPLIAGFITQSGVAKDEDEYDASGSNFTYVASAVGCGDDTTNKDELFKCMQTVDATAIINVYNNYNATLNGGKSLSFSTRADNQTKFSNYTDLQARGLFARLPTIYAQVNNEGTSLIQYNESGVNQTEADARTLSLATCPGAAASAARVAYDVPVWRTRYFGEWPNLNPLSWLGAYHSSDIPLIFGTLDLRGPDTEQERKVSEDFQTAWATFAKDPAAGLVEYGWPTYKPDEKTLVELGVQGRTSATFDVGTAFDGPCADLRRRRW</sequence>
<feature type="chain" id="PRO_5003395587" description="Carboxylic ester hydrolase" evidence="4">
    <location>
        <begin position="40"/>
        <end position="529"/>
    </location>
</feature>
<dbReference type="Proteomes" id="UP000008062">
    <property type="component" value="Chromosome 5"/>
</dbReference>
<feature type="domain" description="Carboxylesterase type B" evidence="5">
    <location>
        <begin position="401"/>
        <end position="506"/>
    </location>
</feature>
<dbReference type="InterPro" id="IPR019819">
    <property type="entry name" value="Carboxylesterase_B_CS"/>
</dbReference>
<name>F9XBU5_ZYMTI</name>
<feature type="signal peptide" evidence="4">
    <location>
        <begin position="1"/>
        <end position="39"/>
    </location>
</feature>
<dbReference type="PANTHER" id="PTHR43918">
    <property type="entry name" value="ACETYLCHOLINESTERASE"/>
    <property type="match status" value="1"/>
</dbReference>
<dbReference type="RefSeq" id="XP_003852307.1">
    <property type="nucleotide sequence ID" value="XM_003852259.1"/>
</dbReference>
<proteinExistence type="inferred from homology"/>
<dbReference type="Gene3D" id="3.40.50.1820">
    <property type="entry name" value="alpha/beta hydrolase"/>
    <property type="match status" value="2"/>
</dbReference>
<evidence type="ECO:0000256" key="2">
    <source>
        <dbReference type="ARBA" id="ARBA00022801"/>
    </source>
</evidence>
<dbReference type="KEGG" id="ztr:MYCGRDRAFT_109625"/>
<dbReference type="OMA" id="IMNYRVN"/>
<dbReference type="PROSITE" id="PS00122">
    <property type="entry name" value="CARBOXYLESTERASE_B_1"/>
    <property type="match status" value="1"/>
</dbReference>
<dbReference type="InterPro" id="IPR050654">
    <property type="entry name" value="AChE-related_enzymes"/>
</dbReference>
<comment type="similarity">
    <text evidence="1 3">Belongs to the type-B carboxylesterase/lipase family.</text>
</comment>
<keyword evidence="2 3" id="KW-0378">Hydrolase</keyword>
<keyword evidence="7" id="KW-1185">Reference proteome</keyword>
<protein>
    <recommendedName>
        <fullName evidence="3">Carboxylic ester hydrolase</fullName>
        <ecNumber evidence="3">3.1.1.-</ecNumber>
    </recommendedName>
</protein>
<dbReference type="InterPro" id="IPR002018">
    <property type="entry name" value="CarbesteraseB"/>
</dbReference>
<reference evidence="6 7" key="1">
    <citation type="journal article" date="2011" name="PLoS Genet.">
        <title>Finished genome of the fungal wheat pathogen Mycosphaerella graminicola reveals dispensome structure, chromosome plasticity, and stealth pathogenesis.</title>
        <authorList>
            <person name="Goodwin S.B."/>
            <person name="Ben M'barek S."/>
            <person name="Dhillon B."/>
            <person name="Wittenberg A.H.J."/>
            <person name="Crane C.F."/>
            <person name="Hane J.K."/>
            <person name="Foster A.J."/>
            <person name="Van der Lee T.A.J."/>
            <person name="Grimwood J."/>
            <person name="Aerts A."/>
            <person name="Antoniw J."/>
            <person name="Bailey A."/>
            <person name="Bluhm B."/>
            <person name="Bowler J."/>
            <person name="Bristow J."/>
            <person name="van der Burgt A."/>
            <person name="Canto-Canche B."/>
            <person name="Churchill A.C.L."/>
            <person name="Conde-Ferraez L."/>
            <person name="Cools H.J."/>
            <person name="Coutinho P.M."/>
            <person name="Csukai M."/>
            <person name="Dehal P."/>
            <person name="De Wit P."/>
            <person name="Donzelli B."/>
            <person name="van de Geest H.C."/>
            <person name="van Ham R.C.H.J."/>
            <person name="Hammond-Kosack K.E."/>
            <person name="Henrissat B."/>
            <person name="Kilian A."/>
            <person name="Kobayashi A.K."/>
            <person name="Koopmann E."/>
            <person name="Kourmpetis Y."/>
            <person name="Kuzniar A."/>
            <person name="Lindquist E."/>
            <person name="Lombard V."/>
            <person name="Maliepaard C."/>
            <person name="Martins N."/>
            <person name="Mehrabi R."/>
            <person name="Nap J.P.H."/>
            <person name="Ponomarenko A."/>
            <person name="Rudd J.J."/>
            <person name="Salamov A."/>
            <person name="Schmutz J."/>
            <person name="Schouten H.J."/>
            <person name="Shapiro H."/>
            <person name="Stergiopoulos I."/>
            <person name="Torriani S.F.F."/>
            <person name="Tu H."/>
            <person name="de Vries R.P."/>
            <person name="Waalwijk C."/>
            <person name="Ware S.B."/>
            <person name="Wiebenga A."/>
            <person name="Zwiers L.-H."/>
            <person name="Oliver R.P."/>
            <person name="Grigoriev I.V."/>
            <person name="Kema G.H.J."/>
        </authorList>
    </citation>
    <scope>NUCLEOTIDE SEQUENCE [LARGE SCALE GENOMIC DNA]</scope>
    <source>
        <strain evidence="7">CBS 115943 / IPO323</strain>
    </source>
</reference>
<evidence type="ECO:0000256" key="4">
    <source>
        <dbReference type="SAM" id="SignalP"/>
    </source>
</evidence>
<accession>F9XBU5</accession>
<dbReference type="ESTHER" id="zymti-f9xbu5">
    <property type="family name" value="Fungal_carboxylesterase_lipase"/>
</dbReference>
<dbReference type="SUPFAM" id="SSF53474">
    <property type="entry name" value="alpha/beta-Hydrolases"/>
    <property type="match status" value="1"/>
</dbReference>
<dbReference type="InParanoid" id="F9XBU5"/>